<dbReference type="RefSeq" id="WP_236888818.1">
    <property type="nucleotide sequence ID" value="NZ_AP024488.1"/>
</dbReference>
<dbReference type="InterPro" id="IPR001932">
    <property type="entry name" value="PPM-type_phosphatase-like_dom"/>
</dbReference>
<dbReference type="SUPFAM" id="SSF81606">
    <property type="entry name" value="PP2C-like"/>
    <property type="match status" value="1"/>
</dbReference>
<evidence type="ECO:0000313" key="3">
    <source>
        <dbReference type="EMBL" id="BCS97391.1"/>
    </source>
</evidence>
<dbReference type="Proteomes" id="UP001320148">
    <property type="component" value="Chromosome"/>
</dbReference>
<proteinExistence type="predicted"/>
<name>A0ABM7PJ25_9BACT</name>
<evidence type="ECO:0000256" key="1">
    <source>
        <dbReference type="ARBA" id="ARBA00022801"/>
    </source>
</evidence>
<protein>
    <recommendedName>
        <fullName evidence="2">PPM-type phosphatase domain-containing protein</fullName>
    </recommendedName>
</protein>
<dbReference type="Gene3D" id="3.60.40.10">
    <property type="entry name" value="PPM-type phosphatase domain"/>
    <property type="match status" value="1"/>
</dbReference>
<reference evidence="3 4" key="1">
    <citation type="submission" date="2021-02" db="EMBL/GenBank/DDBJ databases">
        <title>Complete genome of Desulfoluna sp. strain ASN36.</title>
        <authorList>
            <person name="Takahashi A."/>
            <person name="Kojima H."/>
            <person name="Fukui M."/>
        </authorList>
    </citation>
    <scope>NUCLEOTIDE SEQUENCE [LARGE SCALE GENOMIC DNA]</scope>
    <source>
        <strain evidence="3 4">ASN36</strain>
    </source>
</reference>
<dbReference type="PANTHER" id="PTHR43156">
    <property type="entry name" value="STAGE II SPORULATION PROTEIN E-RELATED"/>
    <property type="match status" value="1"/>
</dbReference>
<dbReference type="Pfam" id="PF07228">
    <property type="entry name" value="SpoIIE"/>
    <property type="match status" value="1"/>
</dbReference>
<keyword evidence="1" id="KW-0378">Hydrolase</keyword>
<feature type="domain" description="PPM-type phosphatase" evidence="2">
    <location>
        <begin position="95"/>
        <end position="323"/>
    </location>
</feature>
<dbReference type="InterPro" id="IPR052016">
    <property type="entry name" value="Bact_Sigma-Reg"/>
</dbReference>
<dbReference type="PANTHER" id="PTHR43156:SF2">
    <property type="entry name" value="STAGE II SPORULATION PROTEIN E"/>
    <property type="match status" value="1"/>
</dbReference>
<keyword evidence="4" id="KW-1185">Reference proteome</keyword>
<accession>A0ABM7PJ25</accession>
<dbReference type="InterPro" id="IPR036457">
    <property type="entry name" value="PPM-type-like_dom_sf"/>
</dbReference>
<dbReference type="EMBL" id="AP024488">
    <property type="protein sequence ID" value="BCS97391.1"/>
    <property type="molecule type" value="Genomic_DNA"/>
</dbReference>
<dbReference type="SMART" id="SM00331">
    <property type="entry name" value="PP2C_SIG"/>
    <property type="match status" value="1"/>
</dbReference>
<evidence type="ECO:0000313" key="4">
    <source>
        <dbReference type="Proteomes" id="UP001320148"/>
    </source>
</evidence>
<evidence type="ECO:0000259" key="2">
    <source>
        <dbReference type="SMART" id="SM00331"/>
    </source>
</evidence>
<gene>
    <name evidence="3" type="ORF">DSLASN_30230</name>
</gene>
<sequence>MDIEELGLHELKGFKLKRDMASNVFKAAVRYRTEKKDHDLNNRVLKTIISHFSRSQRELAALNQELMSSQKELDADLKAAAGIQESLLPQATPDVENLRFSWKYVPCHSIGGDIFNVFRLDEHHMGLYIIDVSGHGVPSALVTVSVSQRLNAQNGMLVKKKREDPPRYQLTSPSEVLQTLDEEYPMERFDKYFTAVYLIINFKTGRITYSNAAHPPPVLLHQHRPHTLLREGGTIVGMGGVLPFDEETVEVRSGDKLVLYTDGITEHRNHDGEFYGDERLHRILDENKSLPIDALLTFALDDMTEFGDGNTLSDDVTMLGVEFL</sequence>
<organism evidence="3 4">
    <name type="scientific">Desulfoluna limicola</name>
    <dbReference type="NCBI Taxonomy" id="2810562"/>
    <lineage>
        <taxon>Bacteria</taxon>
        <taxon>Pseudomonadati</taxon>
        <taxon>Thermodesulfobacteriota</taxon>
        <taxon>Desulfobacteria</taxon>
        <taxon>Desulfobacterales</taxon>
        <taxon>Desulfolunaceae</taxon>
        <taxon>Desulfoluna</taxon>
    </lineage>
</organism>